<dbReference type="CDD" id="cd01392">
    <property type="entry name" value="HTH_LacI"/>
    <property type="match status" value="1"/>
</dbReference>
<dbReference type="Gene3D" id="3.40.50.2300">
    <property type="match status" value="2"/>
</dbReference>
<dbReference type="PANTHER" id="PTHR30146">
    <property type="entry name" value="LACI-RELATED TRANSCRIPTIONAL REPRESSOR"/>
    <property type="match status" value="1"/>
</dbReference>
<proteinExistence type="predicted"/>
<dbReference type="PROSITE" id="PS50932">
    <property type="entry name" value="HTH_LACI_2"/>
    <property type="match status" value="1"/>
</dbReference>
<dbReference type="EMBL" id="BNJF01000003">
    <property type="protein sequence ID" value="GHO47329.1"/>
    <property type="molecule type" value="Genomic_DNA"/>
</dbReference>
<dbReference type="Pfam" id="PF13377">
    <property type="entry name" value="Peripla_BP_3"/>
    <property type="match status" value="1"/>
</dbReference>
<keyword evidence="2 5" id="KW-0238">DNA-binding</keyword>
<evidence type="ECO:0000313" key="6">
    <source>
        <dbReference type="Proteomes" id="UP000612362"/>
    </source>
</evidence>
<dbReference type="AlphaFoldDB" id="A0A8J3I8G2"/>
<dbReference type="InterPro" id="IPR046335">
    <property type="entry name" value="LacI/GalR-like_sensor"/>
</dbReference>
<dbReference type="PROSITE" id="PS00356">
    <property type="entry name" value="HTH_LACI_1"/>
    <property type="match status" value="1"/>
</dbReference>
<dbReference type="PANTHER" id="PTHR30146:SF109">
    <property type="entry name" value="HTH-TYPE TRANSCRIPTIONAL REGULATOR GALS"/>
    <property type="match status" value="1"/>
</dbReference>
<dbReference type="GO" id="GO:0003700">
    <property type="term" value="F:DNA-binding transcription factor activity"/>
    <property type="evidence" value="ECO:0007669"/>
    <property type="project" value="TreeGrafter"/>
</dbReference>
<dbReference type="CDD" id="cd06267">
    <property type="entry name" value="PBP1_LacI_sugar_binding-like"/>
    <property type="match status" value="1"/>
</dbReference>
<evidence type="ECO:0000256" key="2">
    <source>
        <dbReference type="ARBA" id="ARBA00023125"/>
    </source>
</evidence>
<keyword evidence="6" id="KW-1185">Reference proteome</keyword>
<keyword evidence="1" id="KW-0805">Transcription regulation</keyword>
<evidence type="ECO:0000259" key="4">
    <source>
        <dbReference type="PROSITE" id="PS50932"/>
    </source>
</evidence>
<organism evidence="5 6">
    <name type="scientific">Ktedonospora formicarum</name>
    <dbReference type="NCBI Taxonomy" id="2778364"/>
    <lineage>
        <taxon>Bacteria</taxon>
        <taxon>Bacillati</taxon>
        <taxon>Chloroflexota</taxon>
        <taxon>Ktedonobacteria</taxon>
        <taxon>Ktedonobacterales</taxon>
        <taxon>Ktedonobacteraceae</taxon>
        <taxon>Ktedonospora</taxon>
    </lineage>
</organism>
<feature type="domain" description="HTH lacI-type" evidence="4">
    <location>
        <begin position="4"/>
        <end position="49"/>
    </location>
</feature>
<sequence length="340" mass="37200">MTTTKLIDVARTAGVSPTTVSRVLNNTGPVNEGTRARVLAIVAELGYKPTGGVRPQPRKEQRTIALLISDILNPFFPEIVRGVEDEAGTNGLTMLLCNTSEDPQREAQALTTLIERQVDGIIVCASRIESSALVTLYEQSKIPLVIINKNLNHPEIPCVLIDFENAAYRSTQHLLRLNHTRIAYLAGNSLASPSLARRRGIDMALRERNRTLQPEWCPTSFPNVEGGFQAMSSLLSRPRAEQPTAVIAYNDIMALGALHAIRTYGLRVPDDISVVGCDGIVMAAHSNPPLTTIDQPKYRMGQLAMQMLRLLIEGRNVPSSGYTLMESPLIVRESTAPCVP</sequence>
<dbReference type="SMART" id="SM00354">
    <property type="entry name" value="HTH_LACI"/>
    <property type="match status" value="1"/>
</dbReference>
<dbReference type="SUPFAM" id="SSF47413">
    <property type="entry name" value="lambda repressor-like DNA-binding domains"/>
    <property type="match status" value="1"/>
</dbReference>
<reference evidence="5" key="1">
    <citation type="submission" date="2020-10" db="EMBL/GenBank/DDBJ databases">
        <title>Taxonomic study of unclassified bacteria belonging to the class Ktedonobacteria.</title>
        <authorList>
            <person name="Yabe S."/>
            <person name="Wang C.M."/>
            <person name="Zheng Y."/>
            <person name="Sakai Y."/>
            <person name="Cavaletti L."/>
            <person name="Monciardini P."/>
            <person name="Donadio S."/>
        </authorList>
    </citation>
    <scope>NUCLEOTIDE SEQUENCE</scope>
    <source>
        <strain evidence="5">SOSP1-1</strain>
    </source>
</reference>
<protein>
    <submittedName>
        <fullName evidence="5">DNA-binding transcriptional regulator CytR</fullName>
    </submittedName>
</protein>
<dbReference type="InterPro" id="IPR028082">
    <property type="entry name" value="Peripla_BP_I"/>
</dbReference>
<dbReference type="RefSeq" id="WP_220196638.1">
    <property type="nucleotide sequence ID" value="NZ_BNJF01000003.1"/>
</dbReference>
<keyword evidence="3" id="KW-0804">Transcription</keyword>
<gene>
    <name evidence="5" type="ORF">KSX_54920</name>
</gene>
<dbReference type="SUPFAM" id="SSF53822">
    <property type="entry name" value="Periplasmic binding protein-like I"/>
    <property type="match status" value="1"/>
</dbReference>
<evidence type="ECO:0000256" key="3">
    <source>
        <dbReference type="ARBA" id="ARBA00023163"/>
    </source>
</evidence>
<evidence type="ECO:0000256" key="1">
    <source>
        <dbReference type="ARBA" id="ARBA00023015"/>
    </source>
</evidence>
<accession>A0A8J3I8G2</accession>
<dbReference type="Pfam" id="PF00356">
    <property type="entry name" value="LacI"/>
    <property type="match status" value="1"/>
</dbReference>
<dbReference type="InterPro" id="IPR000843">
    <property type="entry name" value="HTH_LacI"/>
</dbReference>
<evidence type="ECO:0000313" key="5">
    <source>
        <dbReference type="EMBL" id="GHO47329.1"/>
    </source>
</evidence>
<dbReference type="GO" id="GO:0000976">
    <property type="term" value="F:transcription cis-regulatory region binding"/>
    <property type="evidence" value="ECO:0007669"/>
    <property type="project" value="TreeGrafter"/>
</dbReference>
<name>A0A8J3I8G2_9CHLR</name>
<comment type="caution">
    <text evidence="5">The sequence shown here is derived from an EMBL/GenBank/DDBJ whole genome shotgun (WGS) entry which is preliminary data.</text>
</comment>
<dbReference type="InterPro" id="IPR010982">
    <property type="entry name" value="Lambda_DNA-bd_dom_sf"/>
</dbReference>
<dbReference type="Proteomes" id="UP000612362">
    <property type="component" value="Unassembled WGS sequence"/>
</dbReference>
<dbReference type="Gene3D" id="1.10.260.40">
    <property type="entry name" value="lambda repressor-like DNA-binding domains"/>
    <property type="match status" value="1"/>
</dbReference>